<dbReference type="InterPro" id="IPR023578">
    <property type="entry name" value="Ras_GEF_dom_sf"/>
</dbReference>
<dbReference type="InterPro" id="IPR036964">
    <property type="entry name" value="RASGEF_cat_dom_sf"/>
</dbReference>
<dbReference type="Pfam" id="PF00617">
    <property type="entry name" value="RasGEF"/>
    <property type="match status" value="1"/>
</dbReference>
<evidence type="ECO:0000256" key="1">
    <source>
        <dbReference type="ARBA" id="ARBA00022658"/>
    </source>
</evidence>
<evidence type="ECO:0000313" key="6">
    <source>
        <dbReference type="Proteomes" id="UP000261580"/>
    </source>
</evidence>
<keyword evidence="1 2" id="KW-0344">Guanine-nucleotide releasing factor</keyword>
<dbReference type="PANTHER" id="PTHR23113:SF168">
    <property type="entry name" value="SON OF SEVENLESS HOMOLOG 1"/>
    <property type="match status" value="1"/>
</dbReference>
<reference evidence="5" key="2">
    <citation type="submission" date="2025-09" db="UniProtKB">
        <authorList>
            <consortium name="Ensembl"/>
        </authorList>
    </citation>
    <scope>IDENTIFICATION</scope>
</reference>
<feature type="compositionally biased region" description="Pro residues" evidence="3">
    <location>
        <begin position="317"/>
        <end position="327"/>
    </location>
</feature>
<dbReference type="PROSITE" id="PS50009">
    <property type="entry name" value="RASGEF_CAT"/>
    <property type="match status" value="1"/>
</dbReference>
<dbReference type="GeneTree" id="ENSGT00940000155423"/>
<dbReference type="Bgee" id="ENSNBRG00000021732">
    <property type="expression patterns" value="Expressed in blood and 7 other cell types or tissues"/>
</dbReference>
<proteinExistence type="predicted"/>
<feature type="compositionally biased region" description="Low complexity" evidence="3">
    <location>
        <begin position="216"/>
        <end position="225"/>
    </location>
</feature>
<accession>A0A3Q4I1I0</accession>
<organism evidence="5 6">
    <name type="scientific">Neolamprologus brichardi</name>
    <name type="common">Fairy cichlid</name>
    <name type="synonym">Lamprologus brichardi</name>
    <dbReference type="NCBI Taxonomy" id="32507"/>
    <lineage>
        <taxon>Eukaryota</taxon>
        <taxon>Metazoa</taxon>
        <taxon>Chordata</taxon>
        <taxon>Craniata</taxon>
        <taxon>Vertebrata</taxon>
        <taxon>Euteleostomi</taxon>
        <taxon>Actinopterygii</taxon>
        <taxon>Neopterygii</taxon>
        <taxon>Teleostei</taxon>
        <taxon>Neoteleostei</taxon>
        <taxon>Acanthomorphata</taxon>
        <taxon>Ovalentaria</taxon>
        <taxon>Cichlomorphae</taxon>
        <taxon>Cichliformes</taxon>
        <taxon>Cichlidae</taxon>
        <taxon>African cichlids</taxon>
        <taxon>Pseudocrenilabrinae</taxon>
        <taxon>Lamprologini</taxon>
        <taxon>Neolamprologus</taxon>
    </lineage>
</organism>
<feature type="region of interest" description="Disordered" evidence="3">
    <location>
        <begin position="154"/>
        <end position="450"/>
    </location>
</feature>
<dbReference type="GO" id="GO:0005085">
    <property type="term" value="F:guanyl-nucleotide exchange factor activity"/>
    <property type="evidence" value="ECO:0007669"/>
    <property type="project" value="UniProtKB-KW"/>
</dbReference>
<evidence type="ECO:0000256" key="2">
    <source>
        <dbReference type="PROSITE-ProRule" id="PRU00168"/>
    </source>
</evidence>
<feature type="compositionally biased region" description="Low complexity" evidence="3">
    <location>
        <begin position="307"/>
        <end position="316"/>
    </location>
</feature>
<feature type="compositionally biased region" description="Pro residues" evidence="3">
    <location>
        <begin position="389"/>
        <end position="417"/>
    </location>
</feature>
<dbReference type="InterPro" id="IPR019804">
    <property type="entry name" value="Ras_G-nucl-exch_fac_CS"/>
</dbReference>
<dbReference type="GO" id="GO:0007265">
    <property type="term" value="P:Ras protein signal transduction"/>
    <property type="evidence" value="ECO:0007669"/>
    <property type="project" value="TreeGrafter"/>
</dbReference>
<dbReference type="Proteomes" id="UP000261580">
    <property type="component" value="Unassembled WGS sequence"/>
</dbReference>
<dbReference type="STRING" id="32507.ENSNBRP00000028536"/>
<dbReference type="PANTHER" id="PTHR23113">
    <property type="entry name" value="GUANINE NUCLEOTIDE EXCHANGE FACTOR"/>
    <property type="match status" value="1"/>
</dbReference>
<keyword evidence="6" id="KW-1185">Reference proteome</keyword>
<dbReference type="InterPro" id="IPR008937">
    <property type="entry name" value="Ras-like_GEF"/>
</dbReference>
<dbReference type="GO" id="GO:0005886">
    <property type="term" value="C:plasma membrane"/>
    <property type="evidence" value="ECO:0007669"/>
    <property type="project" value="TreeGrafter"/>
</dbReference>
<dbReference type="SUPFAM" id="SSF48366">
    <property type="entry name" value="Ras GEF"/>
    <property type="match status" value="1"/>
</dbReference>
<protein>
    <submittedName>
        <fullName evidence="5">Son of sevenless homolog 1 (Drosophila)</fullName>
    </submittedName>
</protein>
<dbReference type="AlphaFoldDB" id="A0A3Q4I1I0"/>
<name>A0A3Q4I1I0_NEOBR</name>
<feature type="compositionally biased region" description="Basic residues" evidence="3">
    <location>
        <begin position="440"/>
        <end position="450"/>
    </location>
</feature>
<dbReference type="InterPro" id="IPR001895">
    <property type="entry name" value="RASGEF_cat_dom"/>
</dbReference>
<feature type="domain" description="Ras-GEF" evidence="4">
    <location>
        <begin position="1"/>
        <end position="141"/>
    </location>
</feature>
<evidence type="ECO:0000259" key="4">
    <source>
        <dbReference type="PROSITE" id="PS50009"/>
    </source>
</evidence>
<evidence type="ECO:0000313" key="5">
    <source>
        <dbReference type="Ensembl" id="ENSNBRP00000028536.1"/>
    </source>
</evidence>
<evidence type="ECO:0000256" key="3">
    <source>
        <dbReference type="SAM" id="MobiDB-lite"/>
    </source>
</evidence>
<dbReference type="PROSITE" id="PS00720">
    <property type="entry name" value="RASGEF"/>
    <property type="match status" value="1"/>
</dbReference>
<feature type="compositionally biased region" description="Low complexity" evidence="3">
    <location>
        <begin position="360"/>
        <end position="373"/>
    </location>
</feature>
<dbReference type="OMA" id="PHFFETI"/>
<dbReference type="Gene3D" id="1.20.870.10">
    <property type="entry name" value="Son of sevenless (SoS) protein Chain: S domain 1"/>
    <property type="match status" value="1"/>
</dbReference>
<dbReference type="Gene3D" id="1.10.840.10">
    <property type="entry name" value="Ras guanine-nucleotide exchange factors catalytic domain"/>
    <property type="match status" value="1"/>
</dbReference>
<dbReference type="Ensembl" id="ENSNBRT00000029280.1">
    <property type="protein sequence ID" value="ENSNBRP00000028536.1"/>
    <property type="gene ID" value="ENSNBRG00000021732.1"/>
</dbReference>
<dbReference type="SMART" id="SM00147">
    <property type="entry name" value="RasGEF"/>
    <property type="match status" value="1"/>
</dbReference>
<feature type="compositionally biased region" description="Low complexity" evidence="3">
    <location>
        <begin position="238"/>
        <end position="256"/>
    </location>
</feature>
<sequence>MNSAPVYRLDHTFEQIPSRQRKILEDAHELSEDHYKKYLAKLRSINPPCVPFFGIYLTNILKTEEGNPDFLHRHGKDLINFSKRRKVAEITGEIQQYQNQPYCLRVEGDIRFFENLNPMGDLSEKDFSDYLFHKSLEIEPRQLRSAPRFAKKYTYPLKSPGIRPTSARPGTMRHPTPLQNEPRKISYSRIPDSESEGTPASAPNSPRTPLTPPPASAASAASSSTDVGSVFDSPQGPSSPFHSRSSSVSSMVSFSRASEDVPVPPPVPPRRRPESAPAESSPSKMVSKLDSPPAIPPRQPTCKLHPSRYSSLSSSPPDSPPSLPPREPLSSPLHLLPPPQGRPRCDLLPQAFFPPNISGPTSICSTPTTLSSSPPLPAPVTPTSRKLPLPSPPLPPLPPLTLDGPPVPPRHSVPKLPPKTYKRDSVGHAPMLDTPSVRLDRHRKTRVRAT</sequence>
<reference evidence="5" key="1">
    <citation type="submission" date="2025-08" db="UniProtKB">
        <authorList>
            <consortium name="Ensembl"/>
        </authorList>
    </citation>
    <scope>IDENTIFICATION</scope>
</reference>